<keyword evidence="2" id="KW-1185">Reference proteome</keyword>
<sequence length="48" mass="5757">MFAFYLPYNANDRISFTHILGYEFTIYHDAIYYKSCIPNSLAFNSYLF</sequence>
<proteinExistence type="predicted"/>
<name>A0A0B0MWR7_GOSAR</name>
<dbReference type="EMBL" id="JRRC01348623">
    <property type="protein sequence ID" value="KHG03361.1"/>
    <property type="molecule type" value="Genomic_DNA"/>
</dbReference>
<evidence type="ECO:0000313" key="2">
    <source>
        <dbReference type="Proteomes" id="UP000032142"/>
    </source>
</evidence>
<dbReference type="Proteomes" id="UP000032142">
    <property type="component" value="Unassembled WGS sequence"/>
</dbReference>
<accession>A0A0B0MWR7</accession>
<evidence type="ECO:0000313" key="1">
    <source>
        <dbReference type="EMBL" id="KHG03361.1"/>
    </source>
</evidence>
<gene>
    <name evidence="1" type="ORF">F383_26964</name>
</gene>
<dbReference type="AlphaFoldDB" id="A0A0B0MWR7"/>
<protein>
    <submittedName>
        <fullName evidence="1">Uncharacterized protein</fullName>
    </submittedName>
</protein>
<reference evidence="2" key="1">
    <citation type="submission" date="2014-09" db="EMBL/GenBank/DDBJ databases">
        <authorList>
            <person name="Mudge J."/>
            <person name="Ramaraj T."/>
            <person name="Lindquist I.E."/>
            <person name="Bharti A.K."/>
            <person name="Sundararajan A."/>
            <person name="Cameron C.T."/>
            <person name="Woodward J.E."/>
            <person name="May G.D."/>
            <person name="Brubaker C."/>
            <person name="Broadhvest J."/>
            <person name="Wilkins T.A."/>
        </authorList>
    </citation>
    <scope>NUCLEOTIDE SEQUENCE</scope>
    <source>
        <strain evidence="2">cv. AKA8401</strain>
    </source>
</reference>
<comment type="caution">
    <text evidence="1">The sequence shown here is derived from an EMBL/GenBank/DDBJ whole genome shotgun (WGS) entry which is preliminary data.</text>
</comment>
<organism evidence="1 2">
    <name type="scientific">Gossypium arboreum</name>
    <name type="common">Tree cotton</name>
    <name type="synonym">Gossypium nanking</name>
    <dbReference type="NCBI Taxonomy" id="29729"/>
    <lineage>
        <taxon>Eukaryota</taxon>
        <taxon>Viridiplantae</taxon>
        <taxon>Streptophyta</taxon>
        <taxon>Embryophyta</taxon>
        <taxon>Tracheophyta</taxon>
        <taxon>Spermatophyta</taxon>
        <taxon>Magnoliopsida</taxon>
        <taxon>eudicotyledons</taxon>
        <taxon>Gunneridae</taxon>
        <taxon>Pentapetalae</taxon>
        <taxon>rosids</taxon>
        <taxon>malvids</taxon>
        <taxon>Malvales</taxon>
        <taxon>Malvaceae</taxon>
        <taxon>Malvoideae</taxon>
        <taxon>Gossypium</taxon>
    </lineage>
</organism>